<dbReference type="UniPathway" id="UPA00253">
    <property type="reaction ID" value="UER00331"/>
</dbReference>
<dbReference type="CDD" id="cd01572">
    <property type="entry name" value="QPRTase"/>
    <property type="match status" value="1"/>
</dbReference>
<dbReference type="Gene3D" id="3.20.20.70">
    <property type="entry name" value="Aldolase class I"/>
    <property type="match status" value="1"/>
</dbReference>
<protein>
    <recommendedName>
        <fullName evidence="11">Probable nicotinate-nucleotide pyrophosphorylase [carboxylating]</fullName>
        <ecNumber evidence="5">2.4.2.19</ecNumber>
    </recommendedName>
    <alternativeName>
        <fullName evidence="9">Quinolinate phosphoribosyltransferase [decarboxylating]</fullName>
    </alternativeName>
</protein>
<dbReference type="InterPro" id="IPR037128">
    <property type="entry name" value="Quinolinate_PRibosylTase_N_sf"/>
</dbReference>
<feature type="binding site" evidence="13">
    <location>
        <position position="217"/>
    </location>
    <ligand>
        <name>substrate</name>
    </ligand>
</feature>
<comment type="pathway">
    <text evidence="2">Cofactor biosynthesis; NAD(+) biosynthesis; nicotinate D-ribonucleotide from quinolinate: step 1/1.</text>
</comment>
<dbReference type="InterPro" id="IPR002638">
    <property type="entry name" value="Quinolinate_PRibosylTrfase_C"/>
</dbReference>
<dbReference type="PANTHER" id="PTHR32179:SF3">
    <property type="entry name" value="NICOTINATE-NUCLEOTIDE PYROPHOSPHORYLASE [CARBOXYLATING]"/>
    <property type="match status" value="1"/>
</dbReference>
<evidence type="ECO:0000256" key="5">
    <source>
        <dbReference type="ARBA" id="ARBA00011944"/>
    </source>
</evidence>
<dbReference type="RefSeq" id="WP_425491680.1">
    <property type="nucleotide sequence ID" value="NZ_JACHFD010000005.1"/>
</dbReference>
<evidence type="ECO:0000259" key="14">
    <source>
        <dbReference type="Pfam" id="PF01729"/>
    </source>
</evidence>
<comment type="catalytic activity">
    <reaction evidence="10">
        <text>nicotinate beta-D-ribonucleotide + CO2 + diphosphate = quinolinate + 5-phospho-alpha-D-ribose 1-diphosphate + 2 H(+)</text>
        <dbReference type="Rhea" id="RHEA:12733"/>
        <dbReference type="ChEBI" id="CHEBI:15378"/>
        <dbReference type="ChEBI" id="CHEBI:16526"/>
        <dbReference type="ChEBI" id="CHEBI:29959"/>
        <dbReference type="ChEBI" id="CHEBI:33019"/>
        <dbReference type="ChEBI" id="CHEBI:57502"/>
        <dbReference type="ChEBI" id="CHEBI:58017"/>
        <dbReference type="EC" id="2.4.2.19"/>
    </reaction>
</comment>
<evidence type="ECO:0000256" key="4">
    <source>
        <dbReference type="ARBA" id="ARBA00011218"/>
    </source>
</evidence>
<dbReference type="InterPro" id="IPR036068">
    <property type="entry name" value="Nicotinate_pribotase-like_C"/>
</dbReference>
<reference evidence="16 17" key="1">
    <citation type="submission" date="2020-08" db="EMBL/GenBank/DDBJ databases">
        <title>Genomic Encyclopedia of Type Strains, Phase IV (KMG-IV): sequencing the most valuable type-strain genomes for metagenomic binning, comparative biology and taxonomic classification.</title>
        <authorList>
            <person name="Goeker M."/>
        </authorList>
    </citation>
    <scope>NUCLEOTIDE SEQUENCE [LARGE SCALE GENOMIC DNA]</scope>
    <source>
        <strain evidence="16 17">YC6886</strain>
    </source>
</reference>
<dbReference type="FunFam" id="3.90.1170.20:FF:000001">
    <property type="entry name" value="Nicotinate-nucleotide diphosphorylase (Carboxylating)"/>
    <property type="match status" value="1"/>
</dbReference>
<dbReference type="SUPFAM" id="SSF54675">
    <property type="entry name" value="Nicotinate/Quinolinate PRTase N-terminal domain-like"/>
    <property type="match status" value="1"/>
</dbReference>
<evidence type="ECO:0000256" key="3">
    <source>
        <dbReference type="ARBA" id="ARBA00009400"/>
    </source>
</evidence>
<dbReference type="PIRSF" id="PIRSF006250">
    <property type="entry name" value="NadC_ModD"/>
    <property type="match status" value="1"/>
</dbReference>
<name>A0A840UYH4_9BACT</name>
<dbReference type="Pfam" id="PF02749">
    <property type="entry name" value="QRPTase_N"/>
    <property type="match status" value="1"/>
</dbReference>
<organism evidence="16 17">
    <name type="scientific">Haloferula luteola</name>
    <dbReference type="NCBI Taxonomy" id="595692"/>
    <lineage>
        <taxon>Bacteria</taxon>
        <taxon>Pseudomonadati</taxon>
        <taxon>Verrucomicrobiota</taxon>
        <taxon>Verrucomicrobiia</taxon>
        <taxon>Verrucomicrobiales</taxon>
        <taxon>Verrucomicrobiaceae</taxon>
        <taxon>Haloferula</taxon>
    </lineage>
</organism>
<keyword evidence="8 12" id="KW-0808">Transferase</keyword>
<dbReference type="InterPro" id="IPR027277">
    <property type="entry name" value="NadC/ModD"/>
</dbReference>
<dbReference type="EMBL" id="JACHFD010000005">
    <property type="protein sequence ID" value="MBB5351197.1"/>
    <property type="molecule type" value="Genomic_DNA"/>
</dbReference>
<dbReference type="InterPro" id="IPR013785">
    <property type="entry name" value="Aldolase_TIM"/>
</dbReference>
<keyword evidence="7 12" id="KW-0328">Glycosyltransferase</keyword>
<evidence type="ECO:0000256" key="8">
    <source>
        <dbReference type="ARBA" id="ARBA00022679"/>
    </source>
</evidence>
<keyword evidence="17" id="KW-1185">Reference proteome</keyword>
<evidence type="ECO:0000256" key="12">
    <source>
        <dbReference type="PIRNR" id="PIRNR006250"/>
    </source>
</evidence>
<dbReference type="SUPFAM" id="SSF51690">
    <property type="entry name" value="Nicotinate/Quinolinate PRTase C-terminal domain-like"/>
    <property type="match status" value="1"/>
</dbReference>
<comment type="function">
    <text evidence="1">Involved in the catabolism of quinolinic acid (QA).</text>
</comment>
<comment type="caution">
    <text evidence="16">The sequence shown here is derived from an EMBL/GenBank/DDBJ whole genome shotgun (WGS) entry which is preliminary data.</text>
</comment>
<gene>
    <name evidence="16" type="ORF">HNR46_001431</name>
</gene>
<feature type="binding site" evidence="13">
    <location>
        <position position="163"/>
    </location>
    <ligand>
        <name>substrate</name>
    </ligand>
</feature>
<evidence type="ECO:0000256" key="7">
    <source>
        <dbReference type="ARBA" id="ARBA00022676"/>
    </source>
</evidence>
<feature type="binding site" evidence="13">
    <location>
        <begin position="129"/>
        <end position="131"/>
    </location>
    <ligand>
        <name>substrate</name>
    </ligand>
</feature>
<evidence type="ECO:0000256" key="2">
    <source>
        <dbReference type="ARBA" id="ARBA00004893"/>
    </source>
</evidence>
<dbReference type="GO" id="GO:0004514">
    <property type="term" value="F:nicotinate-nucleotide diphosphorylase (carboxylating) activity"/>
    <property type="evidence" value="ECO:0007669"/>
    <property type="project" value="UniProtKB-EC"/>
</dbReference>
<sequence length="285" mass="30663">MNDDVLRLIDAALAEDIGEGDVTSAYFVPEERKVRAFIVAREEGVLAGVPVAAEVFRRVDDAIDVRPMLGDGARVTRGAHVLAIEGSARSVLTAERTALNFLQRLSGVASATAKYVKAVEGQRARILDTRKTTPGWRQLEKAAVASGGGTNHRMGLYDRVMVKDNHLVAEHDLDSLQAAIRRVKAEKPGMEVELEADSLEQVEAFLGMEGVDHILLDNMTAAELKKAVEMRGERAFPRLEASGGVSFETVAGLAESGVDYISVGAITHSVKALDLGLDFVPLETS</sequence>
<comment type="similarity">
    <text evidence="3 12">Belongs to the NadC/ModD family.</text>
</comment>
<accession>A0A840UYH4</accession>
<dbReference type="GO" id="GO:0005737">
    <property type="term" value="C:cytoplasm"/>
    <property type="evidence" value="ECO:0007669"/>
    <property type="project" value="TreeGrafter"/>
</dbReference>
<dbReference type="AlphaFoldDB" id="A0A840UYH4"/>
<feature type="binding site" evidence="13">
    <location>
        <position position="153"/>
    </location>
    <ligand>
        <name>substrate</name>
    </ligand>
</feature>
<dbReference type="Pfam" id="PF01729">
    <property type="entry name" value="QRPTase_C"/>
    <property type="match status" value="1"/>
</dbReference>
<keyword evidence="6" id="KW-0662">Pyridine nucleotide biosynthesis</keyword>
<feature type="binding site" evidence="13">
    <location>
        <position position="195"/>
    </location>
    <ligand>
        <name>substrate</name>
    </ligand>
</feature>
<evidence type="ECO:0000256" key="10">
    <source>
        <dbReference type="ARBA" id="ARBA00047445"/>
    </source>
</evidence>
<dbReference type="NCBIfam" id="TIGR00078">
    <property type="entry name" value="nadC"/>
    <property type="match status" value="1"/>
</dbReference>
<evidence type="ECO:0000313" key="16">
    <source>
        <dbReference type="EMBL" id="MBB5351197.1"/>
    </source>
</evidence>
<dbReference type="InterPro" id="IPR004393">
    <property type="entry name" value="NadC"/>
</dbReference>
<evidence type="ECO:0000259" key="15">
    <source>
        <dbReference type="Pfam" id="PF02749"/>
    </source>
</evidence>
<dbReference type="FunFam" id="3.20.20.70:FF:000030">
    <property type="entry name" value="Nicotinate-nucleotide pyrophosphorylase, carboxylating"/>
    <property type="match status" value="1"/>
</dbReference>
<feature type="binding site" evidence="13">
    <location>
        <begin position="242"/>
        <end position="244"/>
    </location>
    <ligand>
        <name>substrate</name>
    </ligand>
</feature>
<dbReference type="GO" id="GO:0009435">
    <property type="term" value="P:NAD+ biosynthetic process"/>
    <property type="evidence" value="ECO:0007669"/>
    <property type="project" value="UniProtKB-UniPathway"/>
</dbReference>
<evidence type="ECO:0000256" key="9">
    <source>
        <dbReference type="ARBA" id="ARBA00033102"/>
    </source>
</evidence>
<dbReference type="Gene3D" id="3.90.1170.20">
    <property type="entry name" value="Quinolinate phosphoribosyl transferase, N-terminal domain"/>
    <property type="match status" value="1"/>
</dbReference>
<dbReference type="InterPro" id="IPR022412">
    <property type="entry name" value="Quinolinate_PRibosylTrfase_N"/>
</dbReference>
<feature type="domain" description="Quinolinate phosphoribosyl transferase N-terminal" evidence="15">
    <location>
        <begin position="21"/>
        <end position="106"/>
    </location>
</feature>
<evidence type="ECO:0000256" key="6">
    <source>
        <dbReference type="ARBA" id="ARBA00022642"/>
    </source>
</evidence>
<feature type="binding site" evidence="13">
    <location>
        <begin position="263"/>
        <end position="265"/>
    </location>
    <ligand>
        <name>substrate</name>
    </ligand>
</feature>
<evidence type="ECO:0000313" key="17">
    <source>
        <dbReference type="Proteomes" id="UP000557717"/>
    </source>
</evidence>
<dbReference type="Proteomes" id="UP000557717">
    <property type="component" value="Unassembled WGS sequence"/>
</dbReference>
<dbReference type="GO" id="GO:0034213">
    <property type="term" value="P:quinolinate catabolic process"/>
    <property type="evidence" value="ECO:0007669"/>
    <property type="project" value="TreeGrafter"/>
</dbReference>
<comment type="subunit">
    <text evidence="4">Hexamer formed by 3 homodimers.</text>
</comment>
<evidence type="ECO:0000256" key="11">
    <source>
        <dbReference type="ARBA" id="ARBA00069173"/>
    </source>
</evidence>
<feature type="domain" description="Quinolinate phosphoribosyl transferase C-terminal" evidence="14">
    <location>
        <begin position="108"/>
        <end position="278"/>
    </location>
</feature>
<proteinExistence type="inferred from homology"/>
<feature type="binding site" evidence="13">
    <location>
        <position position="96"/>
    </location>
    <ligand>
        <name>substrate</name>
    </ligand>
</feature>
<dbReference type="EC" id="2.4.2.19" evidence="5"/>
<evidence type="ECO:0000256" key="1">
    <source>
        <dbReference type="ARBA" id="ARBA00003237"/>
    </source>
</evidence>
<dbReference type="PANTHER" id="PTHR32179">
    <property type="entry name" value="NICOTINATE-NUCLEOTIDE PYROPHOSPHORYLASE [CARBOXYLATING]"/>
    <property type="match status" value="1"/>
</dbReference>
<evidence type="ECO:0000256" key="13">
    <source>
        <dbReference type="PIRSR" id="PIRSR006250-1"/>
    </source>
</evidence>